<keyword evidence="2" id="KW-1185">Reference proteome</keyword>
<gene>
    <name evidence="1" type="ORF">SAMN04487907_102432</name>
</gene>
<name>A0A1I1GWB9_9FLAO</name>
<dbReference type="EMBL" id="FOKV01000002">
    <property type="protein sequence ID" value="SFC15851.1"/>
    <property type="molecule type" value="Genomic_DNA"/>
</dbReference>
<dbReference type="OrthoDB" id="9806610at2"/>
<dbReference type="Proteomes" id="UP000199438">
    <property type="component" value="Unassembled WGS sequence"/>
</dbReference>
<evidence type="ECO:0008006" key="3">
    <source>
        <dbReference type="Google" id="ProtNLM"/>
    </source>
</evidence>
<organism evidence="1 2">
    <name type="scientific">Zunongwangia mangrovi</name>
    <dbReference type="NCBI Taxonomy" id="1334022"/>
    <lineage>
        <taxon>Bacteria</taxon>
        <taxon>Pseudomonadati</taxon>
        <taxon>Bacteroidota</taxon>
        <taxon>Flavobacteriia</taxon>
        <taxon>Flavobacteriales</taxon>
        <taxon>Flavobacteriaceae</taxon>
        <taxon>Zunongwangia</taxon>
    </lineage>
</organism>
<evidence type="ECO:0000313" key="2">
    <source>
        <dbReference type="Proteomes" id="UP000199438"/>
    </source>
</evidence>
<reference evidence="2" key="1">
    <citation type="submission" date="2016-10" db="EMBL/GenBank/DDBJ databases">
        <authorList>
            <person name="Varghese N."/>
            <person name="Submissions S."/>
        </authorList>
    </citation>
    <scope>NUCLEOTIDE SEQUENCE [LARGE SCALE GENOMIC DNA]</scope>
    <source>
        <strain evidence="2">DSM 24499</strain>
    </source>
</reference>
<evidence type="ECO:0000313" key="1">
    <source>
        <dbReference type="EMBL" id="SFC15851.1"/>
    </source>
</evidence>
<dbReference type="STRING" id="1334022.SAMN04487907_102432"/>
<sequence>MKLEEKVRAVESLFETLSEELEIFQAQAGFSCAVGCGKCCEKPGIQASPLEFLPWAFQCFLSGKAEETLAQLNTSTLEICHLYKTLSLESGLGRCSSYHERGLVCRLFGYAAQRDKLGKLQLVSCKILKGQSVAFQKTSVAINEELAVPVFSDYYLQLAQIDFSLGRKIIPINKAMKAALEEVLQYYSYRPFPINWKRTA</sequence>
<dbReference type="RefSeq" id="WP_092541510.1">
    <property type="nucleotide sequence ID" value="NZ_FOKV01000002.1"/>
</dbReference>
<protein>
    <recommendedName>
        <fullName evidence="3">Zinc-or iron-chelating domain-containing protein</fullName>
    </recommendedName>
</protein>
<dbReference type="AlphaFoldDB" id="A0A1I1GWB9"/>
<accession>A0A1I1GWB9</accession>
<proteinExistence type="predicted"/>